<proteinExistence type="predicted"/>
<dbReference type="RefSeq" id="WP_074819527.1">
    <property type="nucleotide sequence ID" value="NZ_LT670845.1"/>
</dbReference>
<name>A0A1M6X3J3_9BRAD</name>
<gene>
    <name evidence="2" type="ORF">SAMN05444171_2608</name>
</gene>
<sequence length="72" mass="8607">MRKFFFDMKDGVPMRDRVGIEFNTNAEAISHCKEIAQDFRNNSLRDDQDLEILVVNENGREIHREFVHREPE</sequence>
<evidence type="ECO:0000313" key="2">
    <source>
        <dbReference type="EMBL" id="SEC93180.1"/>
    </source>
</evidence>
<feature type="domain" description="DUF6894" evidence="1">
    <location>
        <begin position="4"/>
        <end position="64"/>
    </location>
</feature>
<dbReference type="Pfam" id="PF21834">
    <property type="entry name" value="DUF6894"/>
    <property type="match status" value="1"/>
</dbReference>
<dbReference type="AlphaFoldDB" id="A0A1M6X3J3"/>
<organism evidence="2 3">
    <name type="scientific">Bradyrhizobium lablabi</name>
    <dbReference type="NCBI Taxonomy" id="722472"/>
    <lineage>
        <taxon>Bacteria</taxon>
        <taxon>Pseudomonadati</taxon>
        <taxon>Pseudomonadota</taxon>
        <taxon>Alphaproteobacteria</taxon>
        <taxon>Hyphomicrobiales</taxon>
        <taxon>Nitrobacteraceae</taxon>
        <taxon>Bradyrhizobium</taxon>
    </lineage>
</organism>
<protein>
    <recommendedName>
        <fullName evidence="1">DUF6894 domain-containing protein</fullName>
    </recommendedName>
</protein>
<dbReference type="InterPro" id="IPR054189">
    <property type="entry name" value="DUF6894"/>
</dbReference>
<reference evidence="2 3" key="1">
    <citation type="submission" date="2016-10" db="EMBL/GenBank/DDBJ databases">
        <authorList>
            <person name="de Groot N.N."/>
        </authorList>
    </citation>
    <scope>NUCLEOTIDE SEQUENCE [LARGE SCALE GENOMIC DNA]</scope>
    <source>
        <strain evidence="2 3">GAS522</strain>
    </source>
</reference>
<dbReference type="OrthoDB" id="8242967at2"/>
<accession>A0A1M6X3J3</accession>
<evidence type="ECO:0000313" key="3">
    <source>
        <dbReference type="Proteomes" id="UP000183208"/>
    </source>
</evidence>
<dbReference type="EMBL" id="FNTI01000001">
    <property type="protein sequence ID" value="SEC93180.1"/>
    <property type="molecule type" value="Genomic_DNA"/>
</dbReference>
<evidence type="ECO:0000259" key="1">
    <source>
        <dbReference type="Pfam" id="PF21834"/>
    </source>
</evidence>
<dbReference type="Proteomes" id="UP000183208">
    <property type="component" value="Unassembled WGS sequence"/>
</dbReference>